<gene>
    <name evidence="1" type="ORF">HHE01_15870</name>
</gene>
<dbReference type="Proteomes" id="UP000046090">
    <property type="component" value="Unassembled WGS sequence"/>
</dbReference>
<proteinExistence type="predicted"/>
<keyword evidence="2" id="KW-1185">Reference proteome</keyword>
<dbReference type="AlphaFoldDB" id="A0A0K2XL62"/>
<dbReference type="EMBL" id="CDMK01000001">
    <property type="protein sequence ID" value="CRI33901.1"/>
    <property type="molecule type" value="Genomic_DNA"/>
</dbReference>
<evidence type="ECO:0000313" key="2">
    <source>
        <dbReference type="Proteomes" id="UP000046090"/>
    </source>
</evidence>
<organism evidence="1 2">
    <name type="scientific">Helicobacter heilmannii</name>
    <dbReference type="NCBI Taxonomy" id="35817"/>
    <lineage>
        <taxon>Bacteria</taxon>
        <taxon>Pseudomonadati</taxon>
        <taxon>Campylobacterota</taxon>
        <taxon>Epsilonproteobacteria</taxon>
        <taxon>Campylobacterales</taxon>
        <taxon>Helicobacteraceae</taxon>
        <taxon>Helicobacter</taxon>
    </lineage>
</organism>
<name>A0A0K2XL62_HELHE</name>
<protein>
    <submittedName>
        <fullName evidence="1">Uncharacterized protein</fullName>
    </submittedName>
</protein>
<sequence length="53" mass="5748">MLLDLGQAESERRWGFAGLVLASKPPQTQGINPETQAVAQLSRPCRLMALILA</sequence>
<reference evidence="2" key="1">
    <citation type="submission" date="2014-12" db="EMBL/GenBank/DDBJ databases">
        <authorList>
            <person name="Smet A."/>
        </authorList>
    </citation>
    <scope>NUCLEOTIDE SEQUENCE [LARGE SCALE GENOMIC DNA]</scope>
</reference>
<accession>A0A0K2XL62</accession>
<evidence type="ECO:0000313" key="1">
    <source>
        <dbReference type="EMBL" id="CRI33901.1"/>
    </source>
</evidence>